<dbReference type="RefSeq" id="WP_052651595.1">
    <property type="nucleotide sequence ID" value="NZ_CCXS01000001.1"/>
</dbReference>
<dbReference type="Pfam" id="PF00534">
    <property type="entry name" value="Glycos_transf_1"/>
    <property type="match status" value="1"/>
</dbReference>
<dbReference type="PANTHER" id="PTHR45947">
    <property type="entry name" value="SULFOQUINOVOSYL TRANSFERASE SQD2"/>
    <property type="match status" value="1"/>
</dbReference>
<proteinExistence type="predicted"/>
<dbReference type="PANTHER" id="PTHR45947:SF3">
    <property type="entry name" value="SULFOQUINOVOSYL TRANSFERASE SQD2"/>
    <property type="match status" value="1"/>
</dbReference>
<dbReference type="Gene3D" id="3.40.50.2000">
    <property type="entry name" value="Glycogen Phosphorylase B"/>
    <property type="match status" value="2"/>
</dbReference>
<accession>A0A098EK87</accession>
<evidence type="ECO:0000313" key="3">
    <source>
        <dbReference type="Proteomes" id="UP000043699"/>
    </source>
</evidence>
<reference evidence="2 3" key="1">
    <citation type="submission" date="2014-09" db="EMBL/GenBank/DDBJ databases">
        <authorList>
            <person name="Urmite Genomes Urmite Genomes"/>
        </authorList>
    </citation>
    <scope>NUCLEOTIDE SEQUENCE [LARGE SCALE GENOMIC DNA]</scope>
    <source>
        <strain evidence="2 3">ES2</strain>
    </source>
</reference>
<dbReference type="Proteomes" id="UP000043699">
    <property type="component" value="Unassembled WGS sequence"/>
</dbReference>
<organism evidence="2 3">
    <name type="scientific">Planococcus massiliensis</name>
    <dbReference type="NCBI Taxonomy" id="1499687"/>
    <lineage>
        <taxon>Bacteria</taxon>
        <taxon>Bacillati</taxon>
        <taxon>Bacillota</taxon>
        <taxon>Bacilli</taxon>
        <taxon>Bacillales</taxon>
        <taxon>Caryophanaceae</taxon>
        <taxon>Planococcus</taxon>
    </lineage>
</organism>
<name>A0A098EK87_9BACL</name>
<dbReference type="GO" id="GO:0016757">
    <property type="term" value="F:glycosyltransferase activity"/>
    <property type="evidence" value="ECO:0007669"/>
    <property type="project" value="InterPro"/>
</dbReference>
<keyword evidence="3" id="KW-1185">Reference proteome</keyword>
<dbReference type="AlphaFoldDB" id="A0A098EK87"/>
<dbReference type="OrthoDB" id="9806653at2"/>
<gene>
    <name evidence="2" type="primary">mgs_2</name>
    <name evidence="2" type="ORF">BN1080_01704</name>
</gene>
<sequence>MEGYHVTMLTFADVPKESSPFPHIIVKRSRYYPVFEAIKRLNLVKDHAEADRTEATFFAKFWNRIAYREGIELASELQPDLIYGYEIFSTRAAKRLSDKLGIPCITRFQGTELGLLLDSPKFYEAHDYINGTAVQADLIIMANDGTDGDRVLKRLGIEMDRVRFWPNGLHDKEKYLNEQPDEHYRAKMGLPEGAFVICTANRFVEWKRLDRIVKLMELLEKKPSPYLIAIGDGPEKSRVMEMVRSKGLENIRLLDALDHEEAIYHIANADLYITLNESGNLGNSILEALALGTAVCTLKNDSVCRVLEDGANAILFDEMDGKRIADGLAEWIGQDEKLLKLALAGRQYADEKLLSWPERMKLEIREIDKLLG</sequence>
<dbReference type="CDD" id="cd03801">
    <property type="entry name" value="GT4_PimA-like"/>
    <property type="match status" value="1"/>
</dbReference>
<dbReference type="InterPro" id="IPR001296">
    <property type="entry name" value="Glyco_trans_1"/>
</dbReference>
<dbReference type="EMBL" id="CCXS01000001">
    <property type="protein sequence ID" value="CEG22769.1"/>
    <property type="molecule type" value="Genomic_DNA"/>
</dbReference>
<dbReference type="SUPFAM" id="SSF53756">
    <property type="entry name" value="UDP-Glycosyltransferase/glycogen phosphorylase"/>
    <property type="match status" value="1"/>
</dbReference>
<dbReference type="STRING" id="1499687.BN1080_01704"/>
<evidence type="ECO:0000313" key="2">
    <source>
        <dbReference type="EMBL" id="CEG22769.1"/>
    </source>
</evidence>
<dbReference type="InterPro" id="IPR050194">
    <property type="entry name" value="Glycosyltransferase_grp1"/>
</dbReference>
<evidence type="ECO:0000259" key="1">
    <source>
        <dbReference type="Pfam" id="PF00534"/>
    </source>
</evidence>
<feature type="domain" description="Glycosyl transferase family 1" evidence="1">
    <location>
        <begin position="182"/>
        <end position="346"/>
    </location>
</feature>
<protein>
    <submittedName>
        <fullName evidence="2">Alpha-monoglucosyldiacylglycerol synthase</fullName>
    </submittedName>
</protein>